<accession>A0A6B0YXC2</accession>
<dbReference type="InterPro" id="IPR008538">
    <property type="entry name" value="Uma2"/>
</dbReference>
<evidence type="ECO:0000259" key="1">
    <source>
        <dbReference type="Pfam" id="PF05685"/>
    </source>
</evidence>
<dbReference type="GO" id="GO:0004519">
    <property type="term" value="F:endonuclease activity"/>
    <property type="evidence" value="ECO:0007669"/>
    <property type="project" value="UniProtKB-KW"/>
</dbReference>
<dbReference type="CDD" id="cd06260">
    <property type="entry name" value="DUF820-like"/>
    <property type="match status" value="1"/>
</dbReference>
<comment type="caution">
    <text evidence="2">The sequence shown here is derived from an EMBL/GenBank/DDBJ whole genome shotgun (WGS) entry which is preliminary data.</text>
</comment>
<keyword evidence="2" id="KW-0540">Nuclease</keyword>
<dbReference type="PANTHER" id="PTHR34107:SF4">
    <property type="entry name" value="SLL1222 PROTEIN"/>
    <property type="match status" value="1"/>
</dbReference>
<dbReference type="InterPro" id="IPR011335">
    <property type="entry name" value="Restrct_endonuc-II-like"/>
</dbReference>
<dbReference type="Gene3D" id="3.90.1570.10">
    <property type="entry name" value="tt1808, chain A"/>
    <property type="match status" value="1"/>
</dbReference>
<dbReference type="InterPro" id="IPR012296">
    <property type="entry name" value="Nuclease_put_TT1808"/>
</dbReference>
<protein>
    <submittedName>
        <fullName evidence="2">Uma2 family endonuclease</fullName>
    </submittedName>
</protein>
<dbReference type="SUPFAM" id="SSF52980">
    <property type="entry name" value="Restriction endonuclease-like"/>
    <property type="match status" value="1"/>
</dbReference>
<name>A0A6B0YXC2_9CHLR</name>
<keyword evidence="2" id="KW-0378">Hydrolase</keyword>
<dbReference type="PANTHER" id="PTHR34107">
    <property type="entry name" value="SLL0198 PROTEIN-RELATED"/>
    <property type="match status" value="1"/>
</dbReference>
<dbReference type="AlphaFoldDB" id="A0A6B0YXC2"/>
<evidence type="ECO:0000313" key="2">
    <source>
        <dbReference type="EMBL" id="MXY95744.1"/>
    </source>
</evidence>
<organism evidence="2">
    <name type="scientific">Caldilineaceae bacterium SB0664_bin_27</name>
    <dbReference type="NCBI Taxonomy" id="2605260"/>
    <lineage>
        <taxon>Bacteria</taxon>
        <taxon>Bacillati</taxon>
        <taxon>Chloroflexota</taxon>
        <taxon>Caldilineae</taxon>
        <taxon>Caldilineales</taxon>
        <taxon>Caldilineaceae</taxon>
    </lineage>
</organism>
<gene>
    <name evidence="2" type="ORF">F4Y42_20080</name>
</gene>
<sequence>MLRTEPVSQDSPATTKLTYEDYQQTPDDERYELLDGALIVPPAPNTAHQSVQAELGWRMAQFVREERLGNLFFTPTDVVLSSTDVVQPDLLFISSERAHTITPANIQGAPDLIVEIRSDSTAERDESFKRQLYADCGVVEYWLVDPEAETISVLLLGENGYDEAATYTVGQALTSPMLDGLLINLDDVFLGRD</sequence>
<proteinExistence type="predicted"/>
<dbReference type="EMBL" id="VXRG01000169">
    <property type="protein sequence ID" value="MXY95744.1"/>
    <property type="molecule type" value="Genomic_DNA"/>
</dbReference>
<feature type="domain" description="Putative restriction endonuclease" evidence="1">
    <location>
        <begin position="20"/>
        <end position="181"/>
    </location>
</feature>
<reference evidence="2" key="1">
    <citation type="submission" date="2019-09" db="EMBL/GenBank/DDBJ databases">
        <title>Characterisation of the sponge microbiome using genome-centric metagenomics.</title>
        <authorList>
            <person name="Engelberts J.P."/>
            <person name="Robbins S.J."/>
            <person name="De Goeij J.M."/>
            <person name="Aranda M."/>
            <person name="Bell S.C."/>
            <person name="Webster N.S."/>
        </authorList>
    </citation>
    <scope>NUCLEOTIDE SEQUENCE</scope>
    <source>
        <strain evidence="2">SB0664_bin_27</strain>
    </source>
</reference>
<dbReference type="Pfam" id="PF05685">
    <property type="entry name" value="Uma2"/>
    <property type="match status" value="1"/>
</dbReference>
<keyword evidence="2" id="KW-0255">Endonuclease</keyword>